<dbReference type="Pfam" id="PF10187">
    <property type="entry name" value="FAM192A_Fyv6_N"/>
    <property type="match status" value="1"/>
</dbReference>
<name>A0A914H8N4_GLORO</name>
<dbReference type="InterPro" id="IPR039845">
    <property type="entry name" value="FAM192A"/>
</dbReference>
<feature type="region of interest" description="Disordered" evidence="3">
    <location>
        <begin position="280"/>
        <end position="362"/>
    </location>
</feature>
<sequence length="383" mass="42304">MASRTPDSDMDIPIGRQIVQAEAKWTIPRKIGPEDDKDEHVGLVDEEIRYKITDEQMAAASTQSLYDPSSPYTPVRPHQQRASQIQHTLSGQRLSSSVCIKATQSVTDHLQTQLSPLSVLPTNSFVKASCYYEEAAEIRRVNPNFVSEEELKQCESEDDQPEGSEPADNRTLYVRLKEQRDKKQLEHDETHAFKNQFRGIDEAESDFLTQVDRAKTEQEIRKRKEEQELLQLAREQMHGQCSGAELPPVLLEKPQKAVVPFSGGSSINKQAALVASFVRKRPLSTDGDPNQKQSSSGSTDHKSKKLTSSPDDSDCPPPPPSTNQRVELQSHCKLIGVLPGMPNYSDSSDEAGSSSNSESLESELPCVAVFAGKGASKQQGNGC</sequence>
<feature type="compositionally biased region" description="Low complexity" evidence="3">
    <location>
        <begin position="350"/>
        <end position="362"/>
    </location>
</feature>
<comment type="subcellular location">
    <subcellularLocation>
        <location evidence="1">Nucleus</location>
    </subcellularLocation>
</comment>
<protein>
    <submittedName>
        <fullName evidence="6">FAM192A/Fyv6 N-terminal domain-containing protein</fullName>
    </submittedName>
</protein>
<evidence type="ECO:0000313" key="6">
    <source>
        <dbReference type="WBParaSite" id="Gr19_v10_g15225.t1"/>
    </source>
</evidence>
<keyword evidence="5" id="KW-1185">Reference proteome</keyword>
<feature type="compositionally biased region" description="Polar residues" evidence="3">
    <location>
        <begin position="59"/>
        <end position="72"/>
    </location>
</feature>
<dbReference type="Proteomes" id="UP000887572">
    <property type="component" value="Unplaced"/>
</dbReference>
<evidence type="ECO:0000256" key="2">
    <source>
        <dbReference type="ARBA" id="ARBA00023242"/>
    </source>
</evidence>
<feature type="compositionally biased region" description="Polar residues" evidence="3">
    <location>
        <begin position="287"/>
        <end position="298"/>
    </location>
</feature>
<feature type="region of interest" description="Disordered" evidence="3">
    <location>
        <begin position="59"/>
        <end position="79"/>
    </location>
</feature>
<dbReference type="PANTHER" id="PTHR13495:SF0">
    <property type="entry name" value="PSME3-INTERACTING PROTEIN"/>
    <property type="match status" value="1"/>
</dbReference>
<dbReference type="InterPro" id="IPR019331">
    <property type="entry name" value="FAM192A/Fyv6_N"/>
</dbReference>
<evidence type="ECO:0000313" key="5">
    <source>
        <dbReference type="Proteomes" id="UP000887572"/>
    </source>
</evidence>
<keyword evidence="2" id="KW-0539">Nucleus</keyword>
<evidence type="ECO:0000259" key="4">
    <source>
        <dbReference type="Pfam" id="PF10187"/>
    </source>
</evidence>
<reference evidence="6" key="1">
    <citation type="submission" date="2022-11" db="UniProtKB">
        <authorList>
            <consortium name="WormBaseParasite"/>
        </authorList>
    </citation>
    <scope>IDENTIFICATION</scope>
</reference>
<dbReference type="GO" id="GO:0005634">
    <property type="term" value="C:nucleus"/>
    <property type="evidence" value="ECO:0007669"/>
    <property type="project" value="UniProtKB-SubCell"/>
</dbReference>
<evidence type="ECO:0000256" key="1">
    <source>
        <dbReference type="ARBA" id="ARBA00004123"/>
    </source>
</evidence>
<dbReference type="WBParaSite" id="Gr19_v10_g15225.t1">
    <property type="protein sequence ID" value="Gr19_v10_g15225.t1"/>
    <property type="gene ID" value="Gr19_v10_g15225"/>
</dbReference>
<evidence type="ECO:0000256" key="3">
    <source>
        <dbReference type="SAM" id="MobiDB-lite"/>
    </source>
</evidence>
<proteinExistence type="predicted"/>
<accession>A0A914H8N4</accession>
<organism evidence="5 6">
    <name type="scientific">Globodera rostochiensis</name>
    <name type="common">Golden nematode worm</name>
    <name type="synonym">Heterodera rostochiensis</name>
    <dbReference type="NCBI Taxonomy" id="31243"/>
    <lineage>
        <taxon>Eukaryota</taxon>
        <taxon>Metazoa</taxon>
        <taxon>Ecdysozoa</taxon>
        <taxon>Nematoda</taxon>
        <taxon>Chromadorea</taxon>
        <taxon>Rhabditida</taxon>
        <taxon>Tylenchina</taxon>
        <taxon>Tylenchomorpha</taxon>
        <taxon>Tylenchoidea</taxon>
        <taxon>Heteroderidae</taxon>
        <taxon>Heteroderinae</taxon>
        <taxon>Globodera</taxon>
    </lineage>
</organism>
<dbReference type="AlphaFoldDB" id="A0A914H8N4"/>
<feature type="domain" description="FAM192A/Fyv6 N-terminal" evidence="4">
    <location>
        <begin position="148"/>
        <end position="232"/>
    </location>
</feature>
<dbReference type="PANTHER" id="PTHR13495">
    <property type="entry name" value="NEFA-INTERACTING NUCLEAR PROTEIN NIP30"/>
    <property type="match status" value="1"/>
</dbReference>